<protein>
    <submittedName>
        <fullName evidence="1">Uncharacterized protein</fullName>
    </submittedName>
</protein>
<accession>W9GX74</accession>
<gene>
    <name evidence="1" type="ORF">N825_21670</name>
</gene>
<reference evidence="1 2" key="1">
    <citation type="submission" date="2013-08" db="EMBL/GenBank/DDBJ databases">
        <title>The genome sequence of Skermanella stibiiresistens.</title>
        <authorList>
            <person name="Zhu W."/>
            <person name="Wang G."/>
        </authorList>
    </citation>
    <scope>NUCLEOTIDE SEQUENCE [LARGE SCALE GENOMIC DNA]</scope>
    <source>
        <strain evidence="1 2">SB22</strain>
    </source>
</reference>
<comment type="caution">
    <text evidence="1">The sequence shown here is derived from an EMBL/GenBank/DDBJ whole genome shotgun (WGS) entry which is preliminary data.</text>
</comment>
<organism evidence="1 2">
    <name type="scientific">Skermanella stibiiresistens SB22</name>
    <dbReference type="NCBI Taxonomy" id="1385369"/>
    <lineage>
        <taxon>Bacteria</taxon>
        <taxon>Pseudomonadati</taxon>
        <taxon>Pseudomonadota</taxon>
        <taxon>Alphaproteobacteria</taxon>
        <taxon>Rhodospirillales</taxon>
        <taxon>Azospirillaceae</taxon>
        <taxon>Skermanella</taxon>
    </lineage>
</organism>
<sequence length="73" mass="7165">MAGKNRQPANDTQALIAGIGHALSALSIALIESGAVRAEVLDAAAGPASAIEGVEGLFCQIIRAAAATPKPGT</sequence>
<dbReference type="RefSeq" id="WP_037459497.1">
    <property type="nucleotide sequence ID" value="NZ_AVFL01000031.1"/>
</dbReference>
<keyword evidence="2" id="KW-1185">Reference proteome</keyword>
<dbReference type="AlphaFoldDB" id="W9GX74"/>
<dbReference type="EMBL" id="AVFL01000031">
    <property type="protein sequence ID" value="EWY37057.1"/>
    <property type="molecule type" value="Genomic_DNA"/>
</dbReference>
<proteinExistence type="predicted"/>
<dbReference type="Proteomes" id="UP000019486">
    <property type="component" value="Unassembled WGS sequence"/>
</dbReference>
<evidence type="ECO:0000313" key="2">
    <source>
        <dbReference type="Proteomes" id="UP000019486"/>
    </source>
</evidence>
<evidence type="ECO:0000313" key="1">
    <source>
        <dbReference type="EMBL" id="EWY37057.1"/>
    </source>
</evidence>
<name>W9GX74_9PROT</name>